<accession>A0A5P8YU79</accession>
<dbReference type="InterPro" id="IPR036259">
    <property type="entry name" value="MFS_trans_sf"/>
</dbReference>
<sequence>MSLRYMVALVLLVVVRAGGFSSIIAVVWFRDVYEATGAALVLAAFGIGTVVFPALAGALVHARTLTRVLGVVMTTNGLVMFILPLVVGAPVAAPVALMFLVGATSGAARSLLGTAITFAAPNGQRARTQSTIAWAANLGAAAAAGVAGLVTATTQQYGVLFAIEGVVLLAAAPIALILGPIAVPALGSLRDLRLEDARRLGAALTVGIGATALMQGLGTAFALGTRHPESYVSAALLNGALVLVLQPLAVRLLRDSAATHYLMAGSAVGAVTAITMAVTDSWAVLGVGWTITELLLAAGMMPTILNRTPARLHTAAFGVVGSAWGITAAGVTALLVPAASIAGSAGGWALIAAVGVALALGAAPRPRITASFIERKP</sequence>
<evidence type="ECO:0000313" key="2">
    <source>
        <dbReference type="Proteomes" id="UP000709437"/>
    </source>
</evidence>
<evidence type="ECO:0000313" key="1">
    <source>
        <dbReference type="EMBL" id="MBT1543060.1"/>
    </source>
</evidence>
<dbReference type="RefSeq" id="WP_128781697.1">
    <property type="nucleotide sequence ID" value="NZ_CP041260.1"/>
</dbReference>
<organism evidence="1 2">
    <name type="scientific">Curtobacterium flaccumfaciens pv. flaccumfaciens</name>
    <dbReference type="NCBI Taxonomy" id="138532"/>
    <lineage>
        <taxon>Bacteria</taxon>
        <taxon>Bacillati</taxon>
        <taxon>Actinomycetota</taxon>
        <taxon>Actinomycetes</taxon>
        <taxon>Micrococcales</taxon>
        <taxon>Microbacteriaceae</taxon>
        <taxon>Curtobacterium</taxon>
    </lineage>
</organism>
<protein>
    <submittedName>
        <fullName evidence="1">MFS permease</fullName>
    </submittedName>
</protein>
<name>A0A5P8YU79_9MICO</name>
<dbReference type="AlphaFoldDB" id="A0A5P8YU79"/>
<proteinExistence type="predicted"/>
<comment type="caution">
    <text evidence="1">The sequence shown here is derived from an EMBL/GenBank/DDBJ whole genome shotgun (WGS) entry which is preliminary data.</text>
</comment>
<dbReference type="EMBL" id="JAHEWX010000022">
    <property type="protein sequence ID" value="MBT1543060.1"/>
    <property type="molecule type" value="Genomic_DNA"/>
</dbReference>
<reference evidence="1" key="1">
    <citation type="submission" date="2021-05" db="EMBL/GenBank/DDBJ databases">
        <title>Whole genome sequence of Curtobacterium flaccumfaciens pv. flaccumfaciens strain CFBP 3417.</title>
        <authorList>
            <person name="Osdaghi E."/>
            <person name="Taghouti G."/>
            <person name="Portier P."/>
            <person name="Fazliarab A."/>
            <person name="Taghavi S.M."/>
            <person name="Briand M."/>
            <person name="Le-Saux M."/>
            <person name="Jacques M.-A."/>
        </authorList>
    </citation>
    <scope>NUCLEOTIDE SEQUENCE</scope>
    <source>
        <strain evidence="1">CFBP 3417</strain>
    </source>
</reference>
<dbReference type="Proteomes" id="UP000709437">
    <property type="component" value="Unassembled WGS sequence"/>
</dbReference>
<dbReference type="SUPFAM" id="SSF103473">
    <property type="entry name" value="MFS general substrate transporter"/>
    <property type="match status" value="1"/>
</dbReference>
<dbReference type="Gene3D" id="1.20.1250.20">
    <property type="entry name" value="MFS general substrate transporter like domains"/>
    <property type="match status" value="1"/>
</dbReference>
<gene>
    <name evidence="1" type="ORF">KK103_14940</name>
</gene>